<dbReference type="InterPro" id="IPR017900">
    <property type="entry name" value="4Fe4S_Fe_S_CS"/>
</dbReference>
<dbReference type="GO" id="GO:0046872">
    <property type="term" value="F:metal ion binding"/>
    <property type="evidence" value="ECO:0007669"/>
    <property type="project" value="UniProtKB-KW"/>
</dbReference>
<evidence type="ECO:0000256" key="5">
    <source>
        <dbReference type="ARBA" id="ARBA00023004"/>
    </source>
</evidence>
<evidence type="ECO:0000313" key="9">
    <source>
        <dbReference type="EMBL" id="EFQ03483.1"/>
    </source>
</evidence>
<dbReference type="Pfam" id="PF12801">
    <property type="entry name" value="Fer4_5"/>
    <property type="match status" value="3"/>
</dbReference>
<feature type="transmembrane region" description="Helical" evidence="7">
    <location>
        <begin position="68"/>
        <end position="101"/>
    </location>
</feature>
<keyword evidence="6" id="KW-0411">Iron-sulfur</keyword>
<keyword evidence="7" id="KW-1133">Transmembrane helix</keyword>
<feature type="transmembrane region" description="Helical" evidence="7">
    <location>
        <begin position="121"/>
        <end position="140"/>
    </location>
</feature>
<evidence type="ECO:0000256" key="7">
    <source>
        <dbReference type="SAM" id="Phobius"/>
    </source>
</evidence>
<feature type="transmembrane region" description="Helical" evidence="7">
    <location>
        <begin position="177"/>
        <end position="196"/>
    </location>
</feature>
<dbReference type="GO" id="GO:0005886">
    <property type="term" value="C:plasma membrane"/>
    <property type="evidence" value="ECO:0007669"/>
    <property type="project" value="TreeGrafter"/>
</dbReference>
<dbReference type="GO" id="GO:0051539">
    <property type="term" value="F:4 iron, 4 sulfur cluster binding"/>
    <property type="evidence" value="ECO:0007669"/>
    <property type="project" value="UniProtKB-KW"/>
</dbReference>
<dbReference type="PROSITE" id="PS00198">
    <property type="entry name" value="4FE4S_FER_1"/>
    <property type="match status" value="1"/>
</dbReference>
<evidence type="ECO:0000256" key="1">
    <source>
        <dbReference type="ARBA" id="ARBA00022448"/>
    </source>
</evidence>
<dbReference type="SUPFAM" id="SSF54862">
    <property type="entry name" value="4Fe-4S ferredoxins"/>
    <property type="match status" value="1"/>
</dbReference>
<dbReference type="STRING" id="706434.HMPREF9429_01689"/>
<keyword evidence="10" id="KW-1185">Reference proteome</keyword>
<keyword evidence="1" id="KW-0813">Transport</keyword>
<dbReference type="AlphaFoldDB" id="E2ZDY7"/>
<dbReference type="OrthoDB" id="368873at2"/>
<dbReference type="HOGENOM" id="CLU_033147_1_0_9"/>
<reference evidence="9 10" key="1">
    <citation type="submission" date="2010-08" db="EMBL/GenBank/DDBJ databases">
        <authorList>
            <person name="Weinstock G."/>
            <person name="Sodergren E."/>
            <person name="Clifton S."/>
            <person name="Fulton L."/>
            <person name="Fulton B."/>
            <person name="Courtney L."/>
            <person name="Fronick C."/>
            <person name="Harrison M."/>
            <person name="Strong C."/>
            <person name="Farmer C."/>
            <person name="Delahaunty K."/>
            <person name="Markovic C."/>
            <person name="Hall O."/>
            <person name="Minx P."/>
            <person name="Tomlinson C."/>
            <person name="Mitreva M."/>
            <person name="Hou S."/>
            <person name="Chen J."/>
            <person name="Wollam A."/>
            <person name="Pepin K.H."/>
            <person name="Johnson M."/>
            <person name="Bhonagiri V."/>
            <person name="Zhang X."/>
            <person name="Suruliraj S."/>
            <person name="Warren W."/>
            <person name="Chinwalla A."/>
            <person name="Mardis E.R."/>
            <person name="Wilson R.K."/>
        </authorList>
    </citation>
    <scope>NUCLEOTIDE SEQUENCE [LARGE SCALE GENOMIC DNA]</scope>
    <source>
        <strain evidence="9 10">F0359</strain>
    </source>
</reference>
<evidence type="ECO:0000256" key="4">
    <source>
        <dbReference type="ARBA" id="ARBA00022982"/>
    </source>
</evidence>
<dbReference type="eggNOG" id="COG0348">
    <property type="taxonomic scope" value="Bacteria"/>
</dbReference>
<evidence type="ECO:0000256" key="2">
    <source>
        <dbReference type="ARBA" id="ARBA00022485"/>
    </source>
</evidence>
<proteinExistence type="predicted"/>
<dbReference type="InterPro" id="IPR051684">
    <property type="entry name" value="Electron_Trans/Redox"/>
</dbReference>
<dbReference type="RefSeq" id="WP_006943030.1">
    <property type="nucleotide sequence ID" value="NZ_GL538209.1"/>
</dbReference>
<keyword evidence="4" id="KW-0249">Electron transport</keyword>
<gene>
    <name evidence="9" type="ORF">HMPREF9429_01689</name>
</gene>
<evidence type="ECO:0000256" key="3">
    <source>
        <dbReference type="ARBA" id="ARBA00022723"/>
    </source>
</evidence>
<comment type="caution">
    <text evidence="9">The sequence shown here is derived from an EMBL/GenBank/DDBJ whole genome shotgun (WGS) entry which is preliminary data.</text>
</comment>
<dbReference type="PANTHER" id="PTHR30176:SF3">
    <property type="entry name" value="FERREDOXIN-TYPE PROTEIN NAPH"/>
    <property type="match status" value="1"/>
</dbReference>
<evidence type="ECO:0000313" key="10">
    <source>
        <dbReference type="Proteomes" id="UP000003195"/>
    </source>
</evidence>
<name>E2ZDY7_9FIRM</name>
<keyword evidence="5" id="KW-0408">Iron</keyword>
<sequence length="281" mass="30495">MVSRRIIQGISAFLTNANWKGFRDGTIYNGDTKALCVPGLNCYSCPGAVGGCPIGALQSSLSGFIPRIPFYVLGFIALFGVLFGRVVCGYLCPFGLLQDLLDCVPCRKIRKSKITRQLTKVKYAFLGLVFFGPLMSFAVIGLGEPLFCKYICPAGTVEGALPLFVVNEGLRSAAGSLTVWKGLLAGSILLMSTFVFRPFCRFICPLGAIYGFFNRYALTGIAVDKNKCIHCGRCAAVCKSDVTLAGDKECISCGECVDVCPVHAVYKRKLIMRKVEERDNV</sequence>
<dbReference type="EMBL" id="AECS01000040">
    <property type="protein sequence ID" value="EFQ03483.1"/>
    <property type="molecule type" value="Genomic_DNA"/>
</dbReference>
<accession>E2ZDY7</accession>
<keyword evidence="7" id="KW-0812">Transmembrane</keyword>
<organism evidence="9 10">
    <name type="scientific">Megasphaera micronuciformis F0359</name>
    <dbReference type="NCBI Taxonomy" id="706434"/>
    <lineage>
        <taxon>Bacteria</taxon>
        <taxon>Bacillati</taxon>
        <taxon>Bacillota</taxon>
        <taxon>Negativicutes</taxon>
        <taxon>Veillonellales</taxon>
        <taxon>Veillonellaceae</taxon>
        <taxon>Megasphaera</taxon>
    </lineage>
</organism>
<dbReference type="PROSITE" id="PS51379">
    <property type="entry name" value="4FE4S_FER_2"/>
    <property type="match status" value="2"/>
</dbReference>
<dbReference type="Gene3D" id="3.30.70.20">
    <property type="match status" value="2"/>
</dbReference>
<dbReference type="PANTHER" id="PTHR30176">
    <property type="entry name" value="FERREDOXIN-TYPE PROTEIN NAPH"/>
    <property type="match status" value="1"/>
</dbReference>
<keyword evidence="3" id="KW-0479">Metal-binding</keyword>
<feature type="domain" description="4Fe-4S ferredoxin-type" evidence="8">
    <location>
        <begin position="219"/>
        <end position="248"/>
    </location>
</feature>
<dbReference type="Pfam" id="PF00037">
    <property type="entry name" value="Fer4"/>
    <property type="match status" value="1"/>
</dbReference>
<evidence type="ECO:0000259" key="8">
    <source>
        <dbReference type="PROSITE" id="PS51379"/>
    </source>
</evidence>
<keyword evidence="2" id="KW-0004">4Fe-4S</keyword>
<keyword evidence="7" id="KW-0472">Membrane</keyword>
<dbReference type="InterPro" id="IPR017896">
    <property type="entry name" value="4Fe4S_Fe-S-bd"/>
</dbReference>
<dbReference type="Pfam" id="PF12837">
    <property type="entry name" value="Fer4_6"/>
    <property type="match status" value="1"/>
</dbReference>
<feature type="domain" description="4Fe-4S ferredoxin-type" evidence="8">
    <location>
        <begin position="249"/>
        <end position="270"/>
    </location>
</feature>
<dbReference type="Proteomes" id="UP000003195">
    <property type="component" value="Unassembled WGS sequence"/>
</dbReference>
<protein>
    <submittedName>
        <fullName evidence="9">4Fe-4S binding domain protein</fullName>
    </submittedName>
</protein>
<evidence type="ECO:0000256" key="6">
    <source>
        <dbReference type="ARBA" id="ARBA00023014"/>
    </source>
</evidence>